<feature type="transmembrane region" description="Helical" evidence="1">
    <location>
        <begin position="149"/>
        <end position="170"/>
    </location>
</feature>
<organism evidence="2 3">
    <name type="scientific">Mycolicibacterium moriokaense</name>
    <dbReference type="NCBI Taxonomy" id="39691"/>
    <lineage>
        <taxon>Bacteria</taxon>
        <taxon>Bacillati</taxon>
        <taxon>Actinomycetota</taxon>
        <taxon>Actinomycetes</taxon>
        <taxon>Mycobacteriales</taxon>
        <taxon>Mycobacteriaceae</taxon>
        <taxon>Mycolicibacterium</taxon>
    </lineage>
</organism>
<name>A0AAD1M5Y5_9MYCO</name>
<feature type="transmembrane region" description="Helical" evidence="1">
    <location>
        <begin position="12"/>
        <end position="33"/>
    </location>
</feature>
<evidence type="ECO:0000256" key="1">
    <source>
        <dbReference type="SAM" id="Phobius"/>
    </source>
</evidence>
<sequence>MSEAIAAPRADRAVFGVVFLMVFAFSYSEPVVSQLFPSTNSGRELAWRIAVIVVDAVVLIFVGLMKRSITRADGDAPRLWGWWWTGVAILIGIDAFRLISLESIRLDVATATVYAAAMGFTMAASLNADPLTLINTERRLMLPVDWSRVRAIVPLVIGTWLCYLAATAYIDLFDIDTIRTLDPALESEIAELSESEQIAVIAELCSGAISPTFFQLVAEVIPVLLLALGVEFNYFRRTLIDAGQRAATAATVTVLAAALVATLSTLPWDGQGCGDVLSRWHEYIAFLLTVQGIFTGLATLVWLLVASTPDGPPGADEPAEAARSVEE</sequence>
<dbReference type="RefSeq" id="WP_165761838.1">
    <property type="nucleotide sequence ID" value="NZ_AP022560.1"/>
</dbReference>
<protein>
    <submittedName>
        <fullName evidence="2">Uncharacterized protein</fullName>
    </submittedName>
</protein>
<keyword evidence="3" id="KW-1185">Reference proteome</keyword>
<dbReference type="Proteomes" id="UP000466681">
    <property type="component" value="Chromosome"/>
</dbReference>
<feature type="transmembrane region" description="Helical" evidence="1">
    <location>
        <begin position="111"/>
        <end position="128"/>
    </location>
</feature>
<keyword evidence="1" id="KW-1133">Transmembrane helix</keyword>
<accession>A0AAD1M5Y5</accession>
<keyword evidence="1" id="KW-0472">Membrane</keyword>
<feature type="transmembrane region" description="Helical" evidence="1">
    <location>
        <begin position="213"/>
        <end position="234"/>
    </location>
</feature>
<feature type="transmembrane region" description="Helical" evidence="1">
    <location>
        <begin position="45"/>
        <end position="65"/>
    </location>
</feature>
<feature type="transmembrane region" description="Helical" evidence="1">
    <location>
        <begin position="283"/>
        <end position="305"/>
    </location>
</feature>
<reference evidence="2 3" key="1">
    <citation type="journal article" date="2019" name="Emerg. Microbes Infect.">
        <title>Comprehensive subspecies identification of 175 nontuberculous mycobacteria species based on 7547 genomic profiles.</title>
        <authorList>
            <person name="Matsumoto Y."/>
            <person name="Kinjo T."/>
            <person name="Motooka D."/>
            <person name="Nabeya D."/>
            <person name="Jung N."/>
            <person name="Uechi K."/>
            <person name="Horii T."/>
            <person name="Iida T."/>
            <person name="Fujita J."/>
            <person name="Nakamura S."/>
        </authorList>
    </citation>
    <scope>NUCLEOTIDE SEQUENCE [LARGE SCALE GENOMIC DNA]</scope>
    <source>
        <strain evidence="2 3">JCM 6375</strain>
    </source>
</reference>
<proteinExistence type="predicted"/>
<keyword evidence="1" id="KW-0812">Transmembrane</keyword>
<feature type="transmembrane region" description="Helical" evidence="1">
    <location>
        <begin position="246"/>
        <end position="263"/>
    </location>
</feature>
<evidence type="ECO:0000313" key="2">
    <source>
        <dbReference type="EMBL" id="BBX00825.1"/>
    </source>
</evidence>
<dbReference type="KEGG" id="mmor:MMOR_17610"/>
<dbReference type="AlphaFoldDB" id="A0AAD1M5Y5"/>
<evidence type="ECO:0000313" key="3">
    <source>
        <dbReference type="Proteomes" id="UP000466681"/>
    </source>
</evidence>
<feature type="transmembrane region" description="Helical" evidence="1">
    <location>
        <begin position="77"/>
        <end position="99"/>
    </location>
</feature>
<dbReference type="EMBL" id="AP022560">
    <property type="protein sequence ID" value="BBX00825.1"/>
    <property type="molecule type" value="Genomic_DNA"/>
</dbReference>
<gene>
    <name evidence="2" type="ORF">MMOR_17610</name>
</gene>